<dbReference type="Pfam" id="PF13668">
    <property type="entry name" value="Ferritin_2"/>
    <property type="match status" value="1"/>
</dbReference>
<accession>A0A0N1HCS1</accession>
<protein>
    <recommendedName>
        <fullName evidence="5">Protein rds1</fullName>
    </recommendedName>
</protein>
<feature type="region of interest" description="Disordered" evidence="1">
    <location>
        <begin position="211"/>
        <end position="252"/>
    </location>
</feature>
<keyword evidence="2" id="KW-0732">Signal</keyword>
<dbReference type="PANTHER" id="PTHR38705">
    <property type="entry name" value="PROTEIN RDS1"/>
    <property type="match status" value="1"/>
</dbReference>
<dbReference type="RefSeq" id="XP_018002555.1">
    <property type="nucleotide sequence ID" value="XM_018150065.1"/>
</dbReference>
<gene>
    <name evidence="3" type="ORF">AB675_9523</name>
</gene>
<dbReference type="SUPFAM" id="SSF47240">
    <property type="entry name" value="Ferritin-like"/>
    <property type="match status" value="1"/>
</dbReference>
<dbReference type="GeneID" id="28741945"/>
<evidence type="ECO:0000313" key="4">
    <source>
        <dbReference type="Proteomes" id="UP000038010"/>
    </source>
</evidence>
<dbReference type="InterPro" id="IPR009078">
    <property type="entry name" value="Ferritin-like_SF"/>
</dbReference>
<reference evidence="3 4" key="1">
    <citation type="submission" date="2015-06" db="EMBL/GenBank/DDBJ databases">
        <title>Draft genome of the ant-associated black yeast Phialophora attae CBS 131958.</title>
        <authorList>
            <person name="Moreno L.F."/>
            <person name="Stielow B.J."/>
            <person name="de Hoog S."/>
            <person name="Vicente V.A."/>
            <person name="Weiss V.A."/>
            <person name="de Vries M."/>
            <person name="Cruz L.M."/>
            <person name="Souza E.M."/>
        </authorList>
    </citation>
    <scope>NUCLEOTIDE SEQUENCE [LARGE SCALE GENOMIC DNA]</scope>
    <source>
        <strain evidence="3 4">CBS 131958</strain>
    </source>
</reference>
<feature type="chain" id="PRO_5005873312" description="Protein rds1" evidence="2">
    <location>
        <begin position="19"/>
        <end position="401"/>
    </location>
</feature>
<dbReference type="STRING" id="1664694.A0A0N1HCS1"/>
<evidence type="ECO:0000313" key="3">
    <source>
        <dbReference type="EMBL" id="KPI42592.1"/>
    </source>
</evidence>
<comment type="caution">
    <text evidence="3">The sequence shown here is derived from an EMBL/GenBank/DDBJ whole genome shotgun (WGS) entry which is preliminary data.</text>
</comment>
<evidence type="ECO:0000256" key="1">
    <source>
        <dbReference type="SAM" id="MobiDB-lite"/>
    </source>
</evidence>
<keyword evidence="4" id="KW-1185">Reference proteome</keyword>
<feature type="region of interest" description="Disordered" evidence="1">
    <location>
        <begin position="272"/>
        <end position="305"/>
    </location>
</feature>
<dbReference type="AlphaFoldDB" id="A0A0N1HCS1"/>
<dbReference type="InterPro" id="IPR039254">
    <property type="entry name" value="Rds1"/>
</dbReference>
<dbReference type="PANTHER" id="PTHR38705:SF1">
    <property type="entry name" value="PROTEIN RDS1"/>
    <property type="match status" value="1"/>
</dbReference>
<proteinExistence type="predicted"/>
<evidence type="ECO:0008006" key="5">
    <source>
        <dbReference type="Google" id="ProtNLM"/>
    </source>
</evidence>
<name>A0A0N1HCS1_9EURO</name>
<dbReference type="VEuPathDB" id="FungiDB:AB675_9523"/>
<dbReference type="EMBL" id="LFJN01000007">
    <property type="protein sequence ID" value="KPI42592.1"/>
    <property type="molecule type" value="Genomic_DNA"/>
</dbReference>
<sequence>MKVSPLTLLPLLAGVGSAVPVGMSKRQQNLDLDILQFALTLEHLENVFYKEALQKFDQDAFEAAGFDAHFFNNMLFIVQDEEKHVQLLSGALTAAGATPVQACKYNFGITDINSFVTLSTILEGVGTSAYLGGAPLLQNKDILTTAGAILVVEALHTSQQRAPIGLVPAANDLGTPLDANSVFTLASAFITECPAGNAPLPFKANPKLSVDTSSCPAAGAAPPAPAGTVSPAVHSSGVAPPAAASTHSAKNKRSIHIQTGLVGLIDPTKVNNAAAAPPAPPAAAPPSPPSPPAAGNGGKVTAAQPCPFASQGQQISFKGESEIPAGSFVTFVSGLSVTSTQATISGQSASASVPAGIMGQSYVFITNKEITDNKLAADAILMGPAILEVQPPAAAVDFSVL</sequence>
<dbReference type="OrthoDB" id="1001765at2759"/>
<organism evidence="3 4">
    <name type="scientific">Cyphellophora attinorum</name>
    <dbReference type="NCBI Taxonomy" id="1664694"/>
    <lineage>
        <taxon>Eukaryota</taxon>
        <taxon>Fungi</taxon>
        <taxon>Dikarya</taxon>
        <taxon>Ascomycota</taxon>
        <taxon>Pezizomycotina</taxon>
        <taxon>Eurotiomycetes</taxon>
        <taxon>Chaetothyriomycetidae</taxon>
        <taxon>Chaetothyriales</taxon>
        <taxon>Cyphellophoraceae</taxon>
        <taxon>Cyphellophora</taxon>
    </lineage>
</organism>
<evidence type="ECO:0000256" key="2">
    <source>
        <dbReference type="SAM" id="SignalP"/>
    </source>
</evidence>
<feature type="signal peptide" evidence="2">
    <location>
        <begin position="1"/>
        <end position="18"/>
    </location>
</feature>
<dbReference type="Proteomes" id="UP000038010">
    <property type="component" value="Unassembled WGS sequence"/>
</dbReference>
<feature type="compositionally biased region" description="Pro residues" evidence="1">
    <location>
        <begin position="277"/>
        <end position="292"/>
    </location>
</feature>